<evidence type="ECO:0000259" key="15">
    <source>
        <dbReference type="PROSITE" id="PS50113"/>
    </source>
</evidence>
<evidence type="ECO:0000256" key="9">
    <source>
        <dbReference type="ARBA" id="ARBA00022840"/>
    </source>
</evidence>
<comment type="caution">
    <text evidence="16">The sequence shown here is derived from an EMBL/GenBank/DDBJ whole genome shotgun (WGS) entry which is preliminary data.</text>
</comment>
<dbReference type="PANTHER" id="PTHR42878:SF7">
    <property type="entry name" value="SENSOR HISTIDINE KINASE GLRK"/>
    <property type="match status" value="1"/>
</dbReference>
<dbReference type="InterPro" id="IPR000014">
    <property type="entry name" value="PAS"/>
</dbReference>
<dbReference type="CDD" id="cd00082">
    <property type="entry name" value="HisKA"/>
    <property type="match status" value="1"/>
</dbReference>
<dbReference type="SMART" id="SM00388">
    <property type="entry name" value="HisKA"/>
    <property type="match status" value="1"/>
</dbReference>
<dbReference type="Pfam" id="PF00989">
    <property type="entry name" value="PAS"/>
    <property type="match status" value="2"/>
</dbReference>
<dbReference type="Proteomes" id="UP000286947">
    <property type="component" value="Unassembled WGS sequence"/>
</dbReference>
<dbReference type="EC" id="2.7.13.3" evidence="3"/>
<dbReference type="EMBL" id="PQSP01000008">
    <property type="protein sequence ID" value="RUS65844.1"/>
    <property type="molecule type" value="Genomic_DNA"/>
</dbReference>
<evidence type="ECO:0000256" key="6">
    <source>
        <dbReference type="ARBA" id="ARBA00022692"/>
    </source>
</evidence>
<dbReference type="FunFam" id="3.30.565.10:FF:000006">
    <property type="entry name" value="Sensor histidine kinase WalK"/>
    <property type="match status" value="1"/>
</dbReference>
<evidence type="ECO:0000313" key="17">
    <source>
        <dbReference type="Proteomes" id="UP000286947"/>
    </source>
</evidence>
<organism evidence="16 17">
    <name type="scientific">Saezia sanguinis</name>
    <dbReference type="NCBI Taxonomy" id="1965230"/>
    <lineage>
        <taxon>Bacteria</taxon>
        <taxon>Pseudomonadati</taxon>
        <taxon>Pseudomonadota</taxon>
        <taxon>Betaproteobacteria</taxon>
        <taxon>Burkholderiales</taxon>
        <taxon>Saeziaceae</taxon>
        <taxon>Saezia</taxon>
    </lineage>
</organism>
<keyword evidence="10" id="KW-1133">Transmembrane helix</keyword>
<evidence type="ECO:0000256" key="10">
    <source>
        <dbReference type="ARBA" id="ARBA00022989"/>
    </source>
</evidence>
<evidence type="ECO:0000313" key="16">
    <source>
        <dbReference type="EMBL" id="RUS65844.1"/>
    </source>
</evidence>
<feature type="domain" description="Histidine kinase" evidence="13">
    <location>
        <begin position="274"/>
        <end position="495"/>
    </location>
</feature>
<dbReference type="AlphaFoldDB" id="A0A433SB22"/>
<evidence type="ECO:0000256" key="7">
    <source>
        <dbReference type="ARBA" id="ARBA00022741"/>
    </source>
</evidence>
<evidence type="ECO:0000256" key="5">
    <source>
        <dbReference type="ARBA" id="ARBA00022679"/>
    </source>
</evidence>
<dbReference type="PROSITE" id="PS50112">
    <property type="entry name" value="PAS"/>
    <property type="match status" value="2"/>
</dbReference>
<dbReference type="Gene3D" id="3.30.450.20">
    <property type="entry name" value="PAS domain"/>
    <property type="match status" value="2"/>
</dbReference>
<keyword evidence="6" id="KW-0812">Transmembrane</keyword>
<keyword evidence="8" id="KW-0418">Kinase</keyword>
<dbReference type="NCBIfam" id="TIGR00229">
    <property type="entry name" value="sensory_box"/>
    <property type="match status" value="2"/>
</dbReference>
<feature type="domain" description="PAC" evidence="15">
    <location>
        <begin position="86"/>
        <end position="136"/>
    </location>
</feature>
<dbReference type="InterPro" id="IPR003661">
    <property type="entry name" value="HisK_dim/P_dom"/>
</dbReference>
<evidence type="ECO:0000256" key="2">
    <source>
        <dbReference type="ARBA" id="ARBA00004429"/>
    </source>
</evidence>
<dbReference type="InterPro" id="IPR000700">
    <property type="entry name" value="PAS-assoc_C"/>
</dbReference>
<dbReference type="Gene3D" id="1.10.287.130">
    <property type="match status" value="1"/>
</dbReference>
<keyword evidence="17" id="KW-1185">Reference proteome</keyword>
<accession>A0A433SB22</accession>
<keyword evidence="4" id="KW-0597">Phosphoprotein</keyword>
<proteinExistence type="predicted"/>
<dbReference type="GO" id="GO:0000156">
    <property type="term" value="F:phosphorelay response regulator activity"/>
    <property type="evidence" value="ECO:0007669"/>
    <property type="project" value="TreeGrafter"/>
</dbReference>
<dbReference type="InterPro" id="IPR004358">
    <property type="entry name" value="Sig_transdc_His_kin-like_C"/>
</dbReference>
<dbReference type="PRINTS" id="PR00344">
    <property type="entry name" value="BCTRLSENSOR"/>
</dbReference>
<dbReference type="SUPFAM" id="SSF47384">
    <property type="entry name" value="Homodimeric domain of signal transducing histidine kinase"/>
    <property type="match status" value="1"/>
</dbReference>
<dbReference type="OrthoDB" id="9808408at2"/>
<dbReference type="SMART" id="SM00091">
    <property type="entry name" value="PAS"/>
    <property type="match status" value="2"/>
</dbReference>
<evidence type="ECO:0000256" key="3">
    <source>
        <dbReference type="ARBA" id="ARBA00012438"/>
    </source>
</evidence>
<comment type="catalytic activity">
    <reaction evidence="1">
        <text>ATP + protein L-histidine = ADP + protein N-phospho-L-histidine.</text>
        <dbReference type="EC" id="2.7.13.3"/>
    </reaction>
</comment>
<dbReference type="InterPro" id="IPR035965">
    <property type="entry name" value="PAS-like_dom_sf"/>
</dbReference>
<evidence type="ECO:0000256" key="4">
    <source>
        <dbReference type="ARBA" id="ARBA00022553"/>
    </source>
</evidence>
<dbReference type="InterPro" id="IPR013767">
    <property type="entry name" value="PAS_fold"/>
</dbReference>
<dbReference type="InterPro" id="IPR003594">
    <property type="entry name" value="HATPase_dom"/>
</dbReference>
<reference evidence="16 17" key="1">
    <citation type="submission" date="2018-01" db="EMBL/GenBank/DDBJ databases">
        <title>Saezia sanguinis gen. nov., sp. nov., in the order Burkholderiales isolated from human blood.</title>
        <authorList>
            <person name="Medina-Pascual M.J."/>
            <person name="Valdezate S."/>
            <person name="Monzon S."/>
            <person name="Cuesta I."/>
            <person name="Carrasco G."/>
            <person name="Villalon P."/>
            <person name="Saez-Nieto J.A."/>
        </authorList>
    </citation>
    <scope>NUCLEOTIDE SEQUENCE [LARGE SCALE GENOMIC DNA]</scope>
    <source>
        <strain evidence="16 17">CNM695-12</strain>
    </source>
</reference>
<protein>
    <recommendedName>
        <fullName evidence="3">histidine kinase</fullName>
        <ecNumber evidence="3">2.7.13.3</ecNumber>
    </recommendedName>
</protein>
<gene>
    <name evidence="16" type="primary">fixL_2</name>
    <name evidence="16" type="ORF">CUZ56_02443</name>
</gene>
<dbReference type="InterPro" id="IPR036890">
    <property type="entry name" value="HATPase_C_sf"/>
</dbReference>
<name>A0A433SB22_9BURK</name>
<keyword evidence="9" id="KW-0067">ATP-binding</keyword>
<feature type="domain" description="PAS" evidence="14">
    <location>
        <begin position="9"/>
        <end position="62"/>
    </location>
</feature>
<evidence type="ECO:0000256" key="8">
    <source>
        <dbReference type="ARBA" id="ARBA00022777"/>
    </source>
</evidence>
<evidence type="ECO:0000256" key="11">
    <source>
        <dbReference type="ARBA" id="ARBA00023012"/>
    </source>
</evidence>
<evidence type="ECO:0000256" key="12">
    <source>
        <dbReference type="ARBA" id="ARBA00023136"/>
    </source>
</evidence>
<dbReference type="SUPFAM" id="SSF55785">
    <property type="entry name" value="PYP-like sensor domain (PAS domain)"/>
    <property type="match status" value="2"/>
</dbReference>
<dbReference type="GO" id="GO:0006355">
    <property type="term" value="P:regulation of DNA-templated transcription"/>
    <property type="evidence" value="ECO:0007669"/>
    <property type="project" value="InterPro"/>
</dbReference>
<sequence>MELNQKKLTEITFHLIVDSAPNAVLLVNQEGKIAYVNKQCESLFGYNSSEMIGMAVEMLIPEQFRKGHVPLRRKYMHASVMRRMGEGRELYGLRKDGTICPLEIGLNPLVLVDGTWVLATIIDISERKRAEDRFRKIVNSAPNAMILVNQAGFITLVNQQALIMFGYSEADMVGKKMEMLLPERYRGHHGALRDGFFANPQTRNMGVGRDLFARRKDGSEIPVEIGLNPVQTEEGIVAVASIIDITARREQEELRVKKDAAEAAYKAKGELLAIASHDLKNPLLAINGIAQLMLDIKKSSPNIPAQDIEFLQNICDASLHMSNIVKGILESEGLEQQGAMLDFKEVDLSALCTSLIRINEAAAMKKAILITYEIEPGVVVQGDKTRLQEAFDNYVSNAIKYSPGGKKVTVSLKKVQDLGQIEFGVKDEGPGLTEEDRSKLFGKFKRLSAKPTGGESSTGLGLSIVKTIIELHKGKVGCDSQPGQGAYFWARLPMQ</sequence>
<dbReference type="Pfam" id="PF00512">
    <property type="entry name" value="HisKA"/>
    <property type="match status" value="1"/>
</dbReference>
<keyword evidence="11" id="KW-0902">Two-component regulatory system</keyword>
<dbReference type="PROSITE" id="PS50113">
    <property type="entry name" value="PAC"/>
    <property type="match status" value="1"/>
</dbReference>
<dbReference type="PROSITE" id="PS50109">
    <property type="entry name" value="HIS_KIN"/>
    <property type="match status" value="1"/>
</dbReference>
<keyword evidence="12" id="KW-0472">Membrane</keyword>
<dbReference type="GO" id="GO:0005886">
    <property type="term" value="C:plasma membrane"/>
    <property type="evidence" value="ECO:0007669"/>
    <property type="project" value="UniProtKB-SubCell"/>
</dbReference>
<comment type="subcellular location">
    <subcellularLocation>
        <location evidence="2">Cell inner membrane</location>
        <topology evidence="2">Multi-pass membrane protein</topology>
    </subcellularLocation>
</comment>
<evidence type="ECO:0000256" key="1">
    <source>
        <dbReference type="ARBA" id="ARBA00000085"/>
    </source>
</evidence>
<dbReference type="GO" id="GO:0000155">
    <property type="term" value="F:phosphorelay sensor kinase activity"/>
    <property type="evidence" value="ECO:0007669"/>
    <property type="project" value="InterPro"/>
</dbReference>
<dbReference type="InterPro" id="IPR005467">
    <property type="entry name" value="His_kinase_dom"/>
</dbReference>
<dbReference type="SMART" id="SM00387">
    <property type="entry name" value="HATPase_c"/>
    <property type="match status" value="1"/>
</dbReference>
<dbReference type="InterPro" id="IPR036097">
    <property type="entry name" value="HisK_dim/P_sf"/>
</dbReference>
<dbReference type="CDD" id="cd00130">
    <property type="entry name" value="PAS"/>
    <property type="match status" value="2"/>
</dbReference>
<evidence type="ECO:0000259" key="13">
    <source>
        <dbReference type="PROSITE" id="PS50109"/>
    </source>
</evidence>
<dbReference type="GO" id="GO:0007234">
    <property type="term" value="P:osmosensory signaling via phosphorelay pathway"/>
    <property type="evidence" value="ECO:0007669"/>
    <property type="project" value="TreeGrafter"/>
</dbReference>
<dbReference type="RefSeq" id="WP_126980624.1">
    <property type="nucleotide sequence ID" value="NZ_PQSP01000008.1"/>
</dbReference>
<evidence type="ECO:0000259" key="14">
    <source>
        <dbReference type="PROSITE" id="PS50112"/>
    </source>
</evidence>
<feature type="domain" description="PAS" evidence="14">
    <location>
        <begin position="130"/>
        <end position="183"/>
    </location>
</feature>
<dbReference type="InterPro" id="IPR050351">
    <property type="entry name" value="BphY/WalK/GraS-like"/>
</dbReference>
<dbReference type="SUPFAM" id="SSF55874">
    <property type="entry name" value="ATPase domain of HSP90 chaperone/DNA topoisomerase II/histidine kinase"/>
    <property type="match status" value="1"/>
</dbReference>
<dbReference type="Pfam" id="PF02518">
    <property type="entry name" value="HATPase_c"/>
    <property type="match status" value="1"/>
</dbReference>
<dbReference type="GO" id="GO:0030295">
    <property type="term" value="F:protein kinase activator activity"/>
    <property type="evidence" value="ECO:0007669"/>
    <property type="project" value="TreeGrafter"/>
</dbReference>
<dbReference type="Gene3D" id="3.30.565.10">
    <property type="entry name" value="Histidine kinase-like ATPase, C-terminal domain"/>
    <property type="match status" value="1"/>
</dbReference>
<keyword evidence="7" id="KW-0547">Nucleotide-binding</keyword>
<dbReference type="PANTHER" id="PTHR42878">
    <property type="entry name" value="TWO-COMPONENT HISTIDINE KINASE"/>
    <property type="match status" value="1"/>
</dbReference>
<dbReference type="GO" id="GO:0005524">
    <property type="term" value="F:ATP binding"/>
    <property type="evidence" value="ECO:0007669"/>
    <property type="project" value="UniProtKB-KW"/>
</dbReference>
<keyword evidence="5 16" id="KW-0808">Transferase</keyword>